<evidence type="ECO:0000256" key="1">
    <source>
        <dbReference type="SAM" id="MobiDB-lite"/>
    </source>
</evidence>
<evidence type="ECO:0000313" key="4">
    <source>
        <dbReference type="Proteomes" id="UP000663829"/>
    </source>
</evidence>
<feature type="region of interest" description="Disordered" evidence="1">
    <location>
        <begin position="288"/>
        <end position="314"/>
    </location>
</feature>
<feature type="compositionally biased region" description="Polar residues" evidence="1">
    <location>
        <begin position="386"/>
        <end position="399"/>
    </location>
</feature>
<dbReference type="Proteomes" id="UP000663829">
    <property type="component" value="Unassembled WGS sequence"/>
</dbReference>
<name>A0A814YKI3_9BILA</name>
<protein>
    <submittedName>
        <fullName evidence="2">Uncharacterized protein</fullName>
    </submittedName>
</protein>
<evidence type="ECO:0000313" key="3">
    <source>
        <dbReference type="EMBL" id="CAF3993538.1"/>
    </source>
</evidence>
<comment type="caution">
    <text evidence="2">The sequence shown here is derived from an EMBL/GenBank/DDBJ whole genome shotgun (WGS) entry which is preliminary data.</text>
</comment>
<reference evidence="2" key="1">
    <citation type="submission" date="2021-02" db="EMBL/GenBank/DDBJ databases">
        <authorList>
            <person name="Nowell W R."/>
        </authorList>
    </citation>
    <scope>NUCLEOTIDE SEQUENCE</scope>
</reference>
<gene>
    <name evidence="2" type="ORF">GPM918_LOCUS25167</name>
    <name evidence="3" type="ORF">SRO942_LOCUS25173</name>
</gene>
<feature type="compositionally biased region" description="Basic and acidic residues" evidence="1">
    <location>
        <begin position="288"/>
        <end position="308"/>
    </location>
</feature>
<feature type="region of interest" description="Disordered" evidence="1">
    <location>
        <begin position="428"/>
        <end position="612"/>
    </location>
</feature>
<accession>A0A814YKI3</accession>
<feature type="region of interest" description="Disordered" evidence="1">
    <location>
        <begin position="168"/>
        <end position="236"/>
    </location>
</feature>
<feature type="compositionally biased region" description="Polar residues" evidence="1">
    <location>
        <begin position="513"/>
        <end position="529"/>
    </location>
</feature>
<dbReference type="AlphaFoldDB" id="A0A814YKI3"/>
<feature type="compositionally biased region" description="Polar residues" evidence="1">
    <location>
        <begin position="433"/>
        <end position="452"/>
    </location>
</feature>
<dbReference type="EMBL" id="CAJNOQ010009661">
    <property type="protein sequence ID" value="CAF1230847.1"/>
    <property type="molecule type" value="Genomic_DNA"/>
</dbReference>
<dbReference type="OrthoDB" id="10035421at2759"/>
<dbReference type="Proteomes" id="UP000681722">
    <property type="component" value="Unassembled WGS sequence"/>
</dbReference>
<feature type="compositionally biased region" description="Basic and acidic residues" evidence="1">
    <location>
        <begin position="356"/>
        <end position="370"/>
    </location>
</feature>
<feature type="compositionally biased region" description="Basic and acidic residues" evidence="1">
    <location>
        <begin position="467"/>
        <end position="497"/>
    </location>
</feature>
<evidence type="ECO:0000313" key="2">
    <source>
        <dbReference type="EMBL" id="CAF1230847.1"/>
    </source>
</evidence>
<dbReference type="EMBL" id="CAJOBC010009667">
    <property type="protein sequence ID" value="CAF3993538.1"/>
    <property type="molecule type" value="Genomic_DNA"/>
</dbReference>
<feature type="compositionally biased region" description="Low complexity" evidence="1">
    <location>
        <begin position="453"/>
        <end position="466"/>
    </location>
</feature>
<feature type="compositionally biased region" description="Acidic residues" evidence="1">
    <location>
        <begin position="224"/>
        <end position="235"/>
    </location>
</feature>
<feature type="compositionally biased region" description="Polar residues" evidence="1">
    <location>
        <begin position="171"/>
        <end position="189"/>
    </location>
</feature>
<keyword evidence="4" id="KW-1185">Reference proteome</keyword>
<feature type="region of interest" description="Disordered" evidence="1">
    <location>
        <begin position="346"/>
        <end position="404"/>
    </location>
</feature>
<proteinExistence type="predicted"/>
<sequence>MTVSQPNLIEGLSLLAWRLQRDDELESRKSTTNFYCELETTPTSYAAYQYPSADDYCNPKAVEVDLCCEVDEEDYDPYEVFLRINTRRTSGGQRTSLTSHTSTGSGNFRNYNYADDDTPVKYPFAIGYVDRRTKTNSTAKYTYKNRGGQSYEDDLSVLNDDYKRPYLPIRNDNTVRSGPQFSQGVSRPSSVRGPYRGFRGGRSGRPAGHSRNEYHSKRVTFADYSDEEDEDEESLDVPLTRRKPTMRSSALTAVQRFRAMKNENAYDEDDEDIAPTVQEMDMLDYDDLDRPTQRKTNNETKQMDEKYKTNPKSSSYIGNMLPSFYDQLSESKKMLLQDATIDSSSAALTSQTTTKLNEKTSTDEATKADEQITETNKQPSEKTVSEEITNEGSTNSQRNPRNESVFITEQVEGPGGEEIIEEETRVQFKTRPTKGNVSKINQGNDESMTALDNSQYSQQTTTSNQYRNERQREEDFDEPHRGRYYNEDKRVNRDIHRQRSNRFRTEQDDDEIYSSQYRRGTGVSPSSVRQRYDDQNNMRRRPYINDDTGDYPLNKRSRPTEGNYYSQSQQQQQVKNSYSISPPDDRRQRYGQVQRPRPHLAQHDYDDNDEEDLTMHGRMKQGKILAKGPYGKQTYRESSYDREYTKRNDRILQEFEEQYGLKMGEMRVFTPKLRLRISNVNVNWINIPPVPKLPNKVRYTQSTSDNF</sequence>
<organism evidence="2 4">
    <name type="scientific">Didymodactylos carnosus</name>
    <dbReference type="NCBI Taxonomy" id="1234261"/>
    <lineage>
        <taxon>Eukaryota</taxon>
        <taxon>Metazoa</taxon>
        <taxon>Spiralia</taxon>
        <taxon>Gnathifera</taxon>
        <taxon>Rotifera</taxon>
        <taxon>Eurotatoria</taxon>
        <taxon>Bdelloidea</taxon>
        <taxon>Philodinida</taxon>
        <taxon>Philodinidae</taxon>
        <taxon>Didymodactylos</taxon>
    </lineage>
</organism>